<dbReference type="PANTHER" id="PTHR33778">
    <property type="entry name" value="PROTEIN MGTC"/>
    <property type="match status" value="1"/>
</dbReference>
<dbReference type="PRINTS" id="PR01837">
    <property type="entry name" value="MGTCSAPBPROT"/>
</dbReference>
<comment type="similarity">
    <text evidence="2">Belongs to the MgtC/SapB family.</text>
</comment>
<evidence type="ECO:0000256" key="2">
    <source>
        <dbReference type="ARBA" id="ARBA00009298"/>
    </source>
</evidence>
<sequence length="223" mass="24220">MDNMNILFLSRLALAGLLGGIIGFDREFRAKEAGIRTHSLVCLGSALLMIISQHGFSDVVGTPGFSLDVSRVAAQVVSGIGFIGAGMIIIQKQNVVGLTSAAGIWATSGIGLAVGGGMYIVSIGATILTIIGFEFSAIFFRKIDYHTTTLTLSTTKAESIPLVTGLLKEKQKVYQNFESKREIFEETKVYHIYFSIRTKNSTEEMELVEALQEIPHITVEKIN</sequence>
<feature type="transmembrane region" description="Helical" evidence="7">
    <location>
        <begin position="119"/>
        <end position="140"/>
    </location>
</feature>
<evidence type="ECO:0000256" key="3">
    <source>
        <dbReference type="ARBA" id="ARBA00022475"/>
    </source>
</evidence>
<keyword evidence="6 7" id="KW-0472">Membrane</keyword>
<feature type="transmembrane region" description="Helical" evidence="7">
    <location>
        <begin position="95"/>
        <end position="113"/>
    </location>
</feature>
<evidence type="ECO:0000256" key="7">
    <source>
        <dbReference type="SAM" id="Phobius"/>
    </source>
</evidence>
<dbReference type="RefSeq" id="WP_010054099.1">
    <property type="nucleotide sequence ID" value="NZ_BJOJ01000034.1"/>
</dbReference>
<dbReference type="GeneID" id="83606575"/>
<evidence type="ECO:0000313" key="10">
    <source>
        <dbReference type="Proteomes" id="UP001290462"/>
    </source>
</evidence>
<comment type="caution">
    <text evidence="9">The sequence shown here is derived from an EMBL/GenBank/DDBJ whole genome shotgun (WGS) entry which is preliminary data.</text>
</comment>
<dbReference type="PANTHER" id="PTHR33778:SF1">
    <property type="entry name" value="MAGNESIUM TRANSPORTER YHID-RELATED"/>
    <property type="match status" value="1"/>
</dbReference>
<dbReference type="InterPro" id="IPR049177">
    <property type="entry name" value="MgtC_SapB_SrpB_YhiD_N"/>
</dbReference>
<dbReference type="GO" id="GO:0005886">
    <property type="term" value="C:plasma membrane"/>
    <property type="evidence" value="ECO:0007669"/>
    <property type="project" value="UniProtKB-SubCell"/>
</dbReference>
<dbReference type="InterPro" id="IPR003416">
    <property type="entry name" value="MgtC/SapB/SrpB/YhiD_fam"/>
</dbReference>
<dbReference type="EMBL" id="JAVBVO010000005">
    <property type="protein sequence ID" value="MDZ5760038.1"/>
    <property type="molecule type" value="Genomic_DNA"/>
</dbReference>
<evidence type="ECO:0000256" key="6">
    <source>
        <dbReference type="ARBA" id="ARBA00023136"/>
    </source>
</evidence>
<dbReference type="Pfam" id="PF02308">
    <property type="entry name" value="MgtC"/>
    <property type="match status" value="1"/>
</dbReference>
<feature type="transmembrane region" description="Helical" evidence="7">
    <location>
        <begin position="72"/>
        <end position="90"/>
    </location>
</feature>
<evidence type="ECO:0000256" key="4">
    <source>
        <dbReference type="ARBA" id="ARBA00022692"/>
    </source>
</evidence>
<reference evidence="9" key="1">
    <citation type="submission" date="2023-08" db="EMBL/GenBank/DDBJ databases">
        <title>Genomic characterization of piscicolin 126 produced by Carnobacterium maltaromaticum CM22 strain isolated from salmon (Salmo salar).</title>
        <authorList>
            <person name="Gonzalez-Gragera E."/>
            <person name="Garcia-Lopez J.D."/>
            <person name="Teso-Perez C."/>
            <person name="Gimenez-Hernandez I."/>
            <person name="Peralta-Sanchez J.M."/>
            <person name="Valdivia E."/>
            <person name="Montalban-Lopez M."/>
            <person name="Martin-Platero A.M."/>
            <person name="Banos A."/>
            <person name="Martinez-Bueno M."/>
        </authorList>
    </citation>
    <scope>NUCLEOTIDE SEQUENCE</scope>
    <source>
        <strain evidence="9">CM22</strain>
    </source>
</reference>
<keyword evidence="5 7" id="KW-1133">Transmembrane helix</keyword>
<dbReference type="Proteomes" id="UP001290462">
    <property type="component" value="Unassembled WGS sequence"/>
</dbReference>
<organism evidence="9 10">
    <name type="scientific">Carnobacterium maltaromaticum</name>
    <name type="common">Carnobacterium piscicola</name>
    <dbReference type="NCBI Taxonomy" id="2751"/>
    <lineage>
        <taxon>Bacteria</taxon>
        <taxon>Bacillati</taxon>
        <taxon>Bacillota</taxon>
        <taxon>Bacilli</taxon>
        <taxon>Lactobacillales</taxon>
        <taxon>Carnobacteriaceae</taxon>
        <taxon>Carnobacterium</taxon>
    </lineage>
</organism>
<evidence type="ECO:0000256" key="5">
    <source>
        <dbReference type="ARBA" id="ARBA00022989"/>
    </source>
</evidence>
<feature type="transmembrane region" description="Helical" evidence="7">
    <location>
        <begin position="33"/>
        <end position="52"/>
    </location>
</feature>
<evidence type="ECO:0000259" key="8">
    <source>
        <dbReference type="Pfam" id="PF02308"/>
    </source>
</evidence>
<dbReference type="AlphaFoldDB" id="A0AAW9JWP9"/>
<evidence type="ECO:0000313" key="9">
    <source>
        <dbReference type="EMBL" id="MDZ5760038.1"/>
    </source>
</evidence>
<keyword evidence="4 7" id="KW-0812">Transmembrane</keyword>
<accession>A0AAW9JWP9</accession>
<proteinExistence type="inferred from homology"/>
<name>A0AAW9JWP9_CARML</name>
<feature type="domain" description="MgtC/SapB/SrpB/YhiD N-terminal" evidence="8">
    <location>
        <begin position="12"/>
        <end position="133"/>
    </location>
</feature>
<keyword evidence="3" id="KW-1003">Cell membrane</keyword>
<evidence type="ECO:0000256" key="1">
    <source>
        <dbReference type="ARBA" id="ARBA00004651"/>
    </source>
</evidence>
<gene>
    <name evidence="9" type="ORF">RAK27_15490</name>
</gene>
<comment type="subcellular location">
    <subcellularLocation>
        <location evidence="1">Cell membrane</location>
        <topology evidence="1">Multi-pass membrane protein</topology>
    </subcellularLocation>
</comment>
<feature type="transmembrane region" description="Helical" evidence="7">
    <location>
        <begin position="6"/>
        <end position="24"/>
    </location>
</feature>
<protein>
    <submittedName>
        <fullName evidence="9">MgtC/SapB family protein</fullName>
    </submittedName>
</protein>